<evidence type="ECO:0000256" key="2">
    <source>
        <dbReference type="ARBA" id="ARBA00009761"/>
    </source>
</evidence>
<dbReference type="EMBL" id="JACMRX010000003">
    <property type="protein sequence ID" value="KAF7994195.1"/>
    <property type="molecule type" value="Genomic_DNA"/>
</dbReference>
<evidence type="ECO:0008006" key="6">
    <source>
        <dbReference type="Google" id="ProtNLM"/>
    </source>
</evidence>
<name>A0A834XY14_APHGI</name>
<protein>
    <recommendedName>
        <fullName evidence="6">Replication factor A protein 3</fullName>
    </recommendedName>
</protein>
<dbReference type="GO" id="GO:0035861">
    <property type="term" value="C:site of double-strand break"/>
    <property type="evidence" value="ECO:0007669"/>
    <property type="project" value="TreeGrafter"/>
</dbReference>
<dbReference type="GO" id="GO:0006298">
    <property type="term" value="P:mismatch repair"/>
    <property type="evidence" value="ECO:0007669"/>
    <property type="project" value="TreeGrafter"/>
</dbReference>
<dbReference type="GO" id="GO:0005662">
    <property type="term" value="C:DNA replication factor A complex"/>
    <property type="evidence" value="ECO:0007669"/>
    <property type="project" value="TreeGrafter"/>
</dbReference>
<comment type="similarity">
    <text evidence="2">Belongs to the replication factor A protein 3 family.</text>
</comment>
<dbReference type="GO" id="GO:0006284">
    <property type="term" value="P:base-excision repair"/>
    <property type="evidence" value="ECO:0007669"/>
    <property type="project" value="TreeGrafter"/>
</dbReference>
<proteinExistence type="inferred from homology"/>
<comment type="subcellular location">
    <subcellularLocation>
        <location evidence="1">Nucleus</location>
    </subcellularLocation>
</comment>
<dbReference type="GO" id="GO:0003684">
    <property type="term" value="F:damaged DNA binding"/>
    <property type="evidence" value="ECO:0007669"/>
    <property type="project" value="TreeGrafter"/>
</dbReference>
<dbReference type="Pfam" id="PF08661">
    <property type="entry name" value="Rep_fac-A_3"/>
    <property type="match status" value="1"/>
</dbReference>
<keyword evidence="5" id="KW-1185">Reference proteome</keyword>
<gene>
    <name evidence="4" type="ORF">HCN44_011464</name>
</gene>
<dbReference type="GO" id="GO:0006289">
    <property type="term" value="P:nucleotide-excision repair"/>
    <property type="evidence" value="ECO:0007669"/>
    <property type="project" value="TreeGrafter"/>
</dbReference>
<dbReference type="GO" id="GO:0006260">
    <property type="term" value="P:DNA replication"/>
    <property type="evidence" value="ECO:0007669"/>
    <property type="project" value="InterPro"/>
</dbReference>
<comment type="caution">
    <text evidence="4">The sequence shown here is derived from an EMBL/GenBank/DDBJ whole genome shotgun (WGS) entry which is preliminary data.</text>
</comment>
<dbReference type="OrthoDB" id="188186at2759"/>
<sequence length="119" mass="13382">MVSRTRVSAKTLGNYINKKVTMIGRVTKISTSRDCIEIDTSEDIKINVSLNEVFEGPLDSIIEVHGTANSKTTISADHYVVFDKEDNADFDQAEYNEFLTIRDFKLGQSVNLREAFSDV</sequence>
<evidence type="ECO:0000313" key="4">
    <source>
        <dbReference type="EMBL" id="KAF7994195.1"/>
    </source>
</evidence>
<evidence type="ECO:0000256" key="3">
    <source>
        <dbReference type="ARBA" id="ARBA00023242"/>
    </source>
</evidence>
<keyword evidence="3" id="KW-0539">Nucleus</keyword>
<reference evidence="4 5" key="1">
    <citation type="submission" date="2020-08" db="EMBL/GenBank/DDBJ databases">
        <title>Aphidius gifuensis genome sequencing and assembly.</title>
        <authorList>
            <person name="Du Z."/>
        </authorList>
    </citation>
    <scope>NUCLEOTIDE SEQUENCE [LARGE SCALE GENOMIC DNA]</scope>
    <source>
        <strain evidence="4">YNYX2018</strain>
        <tissue evidence="4">Adults</tissue>
    </source>
</reference>
<evidence type="ECO:0000256" key="1">
    <source>
        <dbReference type="ARBA" id="ARBA00004123"/>
    </source>
</evidence>
<evidence type="ECO:0000313" key="5">
    <source>
        <dbReference type="Proteomes" id="UP000639338"/>
    </source>
</evidence>
<dbReference type="SUPFAM" id="SSF50249">
    <property type="entry name" value="Nucleic acid-binding proteins"/>
    <property type="match status" value="1"/>
</dbReference>
<dbReference type="AlphaFoldDB" id="A0A834XY14"/>
<dbReference type="GO" id="GO:0000724">
    <property type="term" value="P:double-strand break repair via homologous recombination"/>
    <property type="evidence" value="ECO:0007669"/>
    <property type="project" value="TreeGrafter"/>
</dbReference>
<dbReference type="GO" id="GO:0003697">
    <property type="term" value="F:single-stranded DNA binding"/>
    <property type="evidence" value="ECO:0007669"/>
    <property type="project" value="TreeGrafter"/>
</dbReference>
<dbReference type="InterPro" id="IPR012340">
    <property type="entry name" value="NA-bd_OB-fold"/>
</dbReference>
<dbReference type="PANTHER" id="PTHR15114:SF1">
    <property type="entry name" value="REPLICATION PROTEIN A 14 KDA SUBUNIT"/>
    <property type="match status" value="1"/>
</dbReference>
<dbReference type="Proteomes" id="UP000639338">
    <property type="component" value="Unassembled WGS sequence"/>
</dbReference>
<dbReference type="PANTHER" id="PTHR15114">
    <property type="entry name" value="REPLICATION PROTEIN A3"/>
    <property type="match status" value="1"/>
</dbReference>
<organism evidence="4 5">
    <name type="scientific">Aphidius gifuensis</name>
    <name type="common">Parasitoid wasp</name>
    <dbReference type="NCBI Taxonomy" id="684658"/>
    <lineage>
        <taxon>Eukaryota</taxon>
        <taxon>Metazoa</taxon>
        <taxon>Ecdysozoa</taxon>
        <taxon>Arthropoda</taxon>
        <taxon>Hexapoda</taxon>
        <taxon>Insecta</taxon>
        <taxon>Pterygota</taxon>
        <taxon>Neoptera</taxon>
        <taxon>Endopterygota</taxon>
        <taxon>Hymenoptera</taxon>
        <taxon>Apocrita</taxon>
        <taxon>Ichneumonoidea</taxon>
        <taxon>Braconidae</taxon>
        <taxon>Aphidiinae</taxon>
        <taxon>Aphidius</taxon>
    </lineage>
</organism>
<dbReference type="Gene3D" id="2.40.50.140">
    <property type="entry name" value="Nucleic acid-binding proteins"/>
    <property type="match status" value="1"/>
</dbReference>
<accession>A0A834XY14</accession>
<dbReference type="InterPro" id="IPR013970">
    <property type="entry name" value="Rfa2"/>
</dbReference>